<evidence type="ECO:0000313" key="1">
    <source>
        <dbReference type="EMBL" id="NKI33123.1"/>
    </source>
</evidence>
<dbReference type="PANTHER" id="PTHR18964:SF146">
    <property type="entry name" value="POLYPHOSPHATE GLUCOKINASE"/>
    <property type="match status" value="1"/>
</dbReference>
<dbReference type="Pfam" id="PF00480">
    <property type="entry name" value="ROK"/>
    <property type="match status" value="1"/>
</dbReference>
<organism evidence="1 2">
    <name type="scientific">Croceivirga thetidis</name>
    <dbReference type="NCBI Taxonomy" id="2721623"/>
    <lineage>
        <taxon>Bacteria</taxon>
        <taxon>Pseudomonadati</taxon>
        <taxon>Bacteroidota</taxon>
        <taxon>Flavobacteriia</taxon>
        <taxon>Flavobacteriales</taxon>
        <taxon>Flavobacteriaceae</taxon>
        <taxon>Croceivirga</taxon>
    </lineage>
</organism>
<dbReference type="NCBIfam" id="NF045942">
    <property type="entry name" value="PolPhglucPhase"/>
    <property type="match status" value="1"/>
</dbReference>
<dbReference type="Proteomes" id="UP000718451">
    <property type="component" value="Unassembled WGS sequence"/>
</dbReference>
<dbReference type="EMBL" id="JAAWWL010000002">
    <property type="protein sequence ID" value="NKI33123.1"/>
    <property type="molecule type" value="Genomic_DNA"/>
</dbReference>
<dbReference type="Gene3D" id="3.30.420.40">
    <property type="match status" value="2"/>
</dbReference>
<proteinExistence type="predicted"/>
<dbReference type="InterPro" id="IPR000600">
    <property type="entry name" value="ROK"/>
</dbReference>
<dbReference type="SUPFAM" id="SSF53067">
    <property type="entry name" value="Actin-like ATPase domain"/>
    <property type="match status" value="1"/>
</dbReference>
<reference evidence="1 2" key="1">
    <citation type="submission" date="2020-04" db="EMBL/GenBank/DDBJ databases">
        <authorList>
            <person name="Yoon J."/>
        </authorList>
    </citation>
    <scope>NUCLEOTIDE SEQUENCE [LARGE SCALE GENOMIC DNA]</scope>
    <source>
        <strain evidence="1 2">DJ-13</strain>
    </source>
</reference>
<gene>
    <name evidence="1" type="ORF">HCU67_14295</name>
</gene>
<keyword evidence="2" id="KW-1185">Reference proteome</keyword>
<dbReference type="InterPro" id="IPR043129">
    <property type="entry name" value="ATPase_NBD"/>
</dbReference>
<comment type="caution">
    <text evidence="1">The sequence shown here is derived from an EMBL/GenBank/DDBJ whole genome shotgun (WGS) entry which is preliminary data.</text>
</comment>
<accession>A0ABX1GTZ7</accession>
<evidence type="ECO:0000313" key="2">
    <source>
        <dbReference type="Proteomes" id="UP000718451"/>
    </source>
</evidence>
<dbReference type="CDD" id="cd24058">
    <property type="entry name" value="ASKHA_NBD_ROK_PPGK"/>
    <property type="match status" value="1"/>
</dbReference>
<name>A0ABX1GTZ7_9FLAO</name>
<dbReference type="PANTHER" id="PTHR18964">
    <property type="entry name" value="ROK (REPRESSOR, ORF, KINASE) FAMILY"/>
    <property type="match status" value="1"/>
</dbReference>
<protein>
    <submittedName>
        <fullName evidence="1">ROK family protein</fullName>
    </submittedName>
</protein>
<dbReference type="RefSeq" id="WP_168553272.1">
    <property type="nucleotide sequence ID" value="NZ_JAAWWL010000002.1"/>
</dbReference>
<sequence>MELLGIDIGGSGMKAALVNAETGEMLSERHRIPTPTSKKPKEMAKVIKQLADHFEYKGAIGCGFPTIVKNGVCTSPGNLHKSWVGVNVEELFTRVSGREITVINDADAAGYASMNYGVGRGKEGLVIFVTVGTGLGSGAFFNGKLLPNFELGQIPYKKFEKIELWASSRSREQEGLSYDKWGKRFNKFLGLVELLINPDLIIVGGGISKKWHEFEHRININTEVIKAELMNHAGIIGAASACLHEKHHGHLQL</sequence>